<organism evidence="5 6">
    <name type="scientific">Mycolicibacter terrae</name>
    <dbReference type="NCBI Taxonomy" id="1788"/>
    <lineage>
        <taxon>Bacteria</taxon>
        <taxon>Bacillati</taxon>
        <taxon>Actinomycetota</taxon>
        <taxon>Actinomycetes</taxon>
        <taxon>Mycobacteriales</taxon>
        <taxon>Mycobacteriaceae</taxon>
        <taxon>Mycolicibacter</taxon>
    </lineage>
</organism>
<dbReference type="Gene3D" id="3.40.50.720">
    <property type="entry name" value="NAD(P)-binding Rossmann-like Domain"/>
    <property type="match status" value="1"/>
</dbReference>
<dbReference type="InterPro" id="IPR036291">
    <property type="entry name" value="NAD(P)-bd_dom_sf"/>
</dbReference>
<keyword evidence="6" id="KW-1185">Reference proteome</keyword>
<dbReference type="EMBL" id="AP022564">
    <property type="protein sequence ID" value="BBX23603.1"/>
    <property type="molecule type" value="Genomic_DNA"/>
</dbReference>
<protein>
    <submittedName>
        <fullName evidence="5">Oxidoreductase</fullName>
    </submittedName>
</protein>
<keyword evidence="3" id="KW-0520">NAD</keyword>
<dbReference type="Proteomes" id="UP000467636">
    <property type="component" value="Chromosome"/>
</dbReference>
<dbReference type="RefSeq" id="WP_085262456.1">
    <property type="nucleotide sequence ID" value="NZ_AP022564.1"/>
</dbReference>
<dbReference type="PANTHER" id="PTHR43103">
    <property type="entry name" value="NUCLEOSIDE-DIPHOSPHATE-SUGAR EPIMERASE"/>
    <property type="match status" value="1"/>
</dbReference>
<keyword evidence="2" id="KW-0560">Oxidoreductase</keyword>
<sequence length="349" mass="37347">MGTVLVTGAFGLVGSAVVRQLAVDGREVVATDLDVPANRKAAAELPKSVQVRYADLTDPAAVDELVGAVKPAAIIHLAAVIPPLIYSRRKLAYQVNVEATGHLLAAAAAQSDPPRFVQASSIAVYGSRNPHTVSGVLTADTPTNPADIYGDHKVQAERLVRDSQLDWVILRLGGVLAVDLGSDINLDGLYFEKLLPSDGRLQTVDVRDVASAFVAATTAPVVGETLLIGGDDTHRQLQGDIAPAMAAAMGLVNGIPAGLPGNPERDEDWFNTDWMDTSRAQDALGFQQHSWQQMLAETAANAGPRRYLLRVVAPLARVVLGWRSPYYRTGKKFADPWRAIADKWGDPRP</sequence>
<dbReference type="GO" id="GO:0016491">
    <property type="term" value="F:oxidoreductase activity"/>
    <property type="evidence" value="ECO:0007669"/>
    <property type="project" value="UniProtKB-KW"/>
</dbReference>
<evidence type="ECO:0000313" key="6">
    <source>
        <dbReference type="Proteomes" id="UP000467636"/>
    </source>
</evidence>
<dbReference type="AlphaFoldDB" id="A0AAD1HXS0"/>
<dbReference type="SUPFAM" id="SSF51735">
    <property type="entry name" value="NAD(P)-binding Rossmann-fold domains"/>
    <property type="match status" value="1"/>
</dbReference>
<evidence type="ECO:0000256" key="3">
    <source>
        <dbReference type="ARBA" id="ARBA00023027"/>
    </source>
</evidence>
<comment type="similarity">
    <text evidence="1">Belongs to the NAD(P)-dependent epimerase/dehydratase family.</text>
</comment>
<dbReference type="InterPro" id="IPR001509">
    <property type="entry name" value="Epimerase_deHydtase"/>
</dbReference>
<dbReference type="Pfam" id="PF01370">
    <property type="entry name" value="Epimerase"/>
    <property type="match status" value="1"/>
</dbReference>
<gene>
    <name evidence="5" type="ORF">MTER_30140</name>
</gene>
<feature type="domain" description="NAD-dependent epimerase/dehydratase" evidence="4">
    <location>
        <begin position="4"/>
        <end position="179"/>
    </location>
</feature>
<evidence type="ECO:0000313" key="5">
    <source>
        <dbReference type="EMBL" id="BBX23603.1"/>
    </source>
</evidence>
<reference evidence="5 6" key="1">
    <citation type="journal article" date="2019" name="Emerg. Microbes Infect.">
        <title>Comprehensive subspecies identification of 175 nontuberculous mycobacteria species based on 7547 genomic profiles.</title>
        <authorList>
            <person name="Matsumoto Y."/>
            <person name="Kinjo T."/>
            <person name="Motooka D."/>
            <person name="Nabeya D."/>
            <person name="Jung N."/>
            <person name="Uechi K."/>
            <person name="Horii T."/>
            <person name="Iida T."/>
            <person name="Fujita J."/>
            <person name="Nakamura S."/>
        </authorList>
    </citation>
    <scope>NUCLEOTIDE SEQUENCE [LARGE SCALE GENOMIC DNA]</scope>
    <source>
        <strain evidence="5 6">JCM 12143</strain>
    </source>
</reference>
<evidence type="ECO:0000256" key="1">
    <source>
        <dbReference type="ARBA" id="ARBA00007637"/>
    </source>
</evidence>
<dbReference type="PANTHER" id="PTHR43103:SF5">
    <property type="entry name" value="4-EPIMERASE, PUTATIVE (AFU_ORTHOLOGUE AFUA_7G00360)-RELATED"/>
    <property type="match status" value="1"/>
</dbReference>
<proteinExistence type="inferred from homology"/>
<evidence type="ECO:0000259" key="4">
    <source>
        <dbReference type="Pfam" id="PF01370"/>
    </source>
</evidence>
<accession>A0AAD1HXS0</accession>
<evidence type="ECO:0000256" key="2">
    <source>
        <dbReference type="ARBA" id="ARBA00023002"/>
    </source>
</evidence>
<name>A0AAD1HXS0_9MYCO</name>